<evidence type="ECO:0000259" key="11">
    <source>
        <dbReference type="PROSITE" id="PS51645"/>
    </source>
</evidence>
<dbReference type="KEGG" id="bex:A11Q_1027"/>
<feature type="binding site" evidence="8">
    <location>
        <begin position="266"/>
        <end position="270"/>
    </location>
    <ligand>
        <name>FAD</name>
        <dbReference type="ChEBI" id="CHEBI:57692"/>
    </ligand>
</feature>
<feature type="binding site" evidence="8">
    <location>
        <position position="294"/>
    </location>
    <ligand>
        <name>FAD</name>
        <dbReference type="ChEBI" id="CHEBI:57692"/>
    </ligand>
</feature>
<dbReference type="InterPro" id="IPR005101">
    <property type="entry name" value="Cryptochr/Photolyase_FAD-bd"/>
</dbReference>
<dbReference type="InterPro" id="IPR006050">
    <property type="entry name" value="DNA_photolyase_N"/>
</dbReference>
<dbReference type="Gene3D" id="1.10.579.10">
    <property type="entry name" value="DNA Cyclobutane Dipyrimidine Photolyase, subunit A, domain 3"/>
    <property type="match status" value="1"/>
</dbReference>
<dbReference type="Pfam" id="PF03441">
    <property type="entry name" value="FAD_binding_7"/>
    <property type="match status" value="1"/>
</dbReference>
<dbReference type="PRINTS" id="PR00147">
    <property type="entry name" value="DNAPHOTLYASE"/>
</dbReference>
<accession>M4V7P9</accession>
<dbReference type="GO" id="GO:0003904">
    <property type="term" value="F:deoxyribodipyrimidine photo-lyase activity"/>
    <property type="evidence" value="ECO:0007669"/>
    <property type="project" value="UniProtKB-EC"/>
</dbReference>
<keyword evidence="13" id="KW-1185">Reference proteome</keyword>
<evidence type="ECO:0000256" key="1">
    <source>
        <dbReference type="ARBA" id="ARBA00001932"/>
    </source>
</evidence>
<dbReference type="FunFam" id="1.10.579.10:FF:000003">
    <property type="entry name" value="Deoxyribodipyrimidine photo-lyase"/>
    <property type="match status" value="1"/>
</dbReference>
<comment type="cofactor">
    <cofactor evidence="8">
        <name>FAD</name>
        <dbReference type="ChEBI" id="CHEBI:57692"/>
    </cofactor>
    <text evidence="8">Binds 1 FAD per subunit.</text>
</comment>
<protein>
    <recommendedName>
        <fullName evidence="3">Deoxyribodipyrimidine photo-lyase</fullName>
        <ecNumber evidence="2">4.1.99.3</ecNumber>
    </recommendedName>
</protein>
<dbReference type="PROSITE" id="PS00394">
    <property type="entry name" value="DNA_PHOTOLYASES_1_1"/>
    <property type="match status" value="1"/>
</dbReference>
<evidence type="ECO:0000256" key="4">
    <source>
        <dbReference type="ARBA" id="ARBA00022630"/>
    </source>
</evidence>
<evidence type="ECO:0000256" key="7">
    <source>
        <dbReference type="ARBA" id="ARBA00033999"/>
    </source>
</evidence>
<dbReference type="InterPro" id="IPR014729">
    <property type="entry name" value="Rossmann-like_a/b/a_fold"/>
</dbReference>
<feature type="site" description="Electron transfer via tryptophanyl radical" evidence="9">
    <location>
        <position position="404"/>
    </location>
</feature>
<dbReference type="Proteomes" id="UP000012040">
    <property type="component" value="Chromosome"/>
</dbReference>
<evidence type="ECO:0000256" key="2">
    <source>
        <dbReference type="ARBA" id="ARBA00013149"/>
    </source>
</evidence>
<dbReference type="PROSITE" id="PS00691">
    <property type="entry name" value="DNA_PHOTOLYASES_1_2"/>
    <property type="match status" value="1"/>
</dbReference>
<feature type="binding site" evidence="8">
    <location>
        <position position="254"/>
    </location>
    <ligand>
        <name>FAD</name>
        <dbReference type="ChEBI" id="CHEBI:57692"/>
    </ligand>
</feature>
<dbReference type="EC" id="4.1.99.3" evidence="2"/>
<dbReference type="EMBL" id="CP003537">
    <property type="protein sequence ID" value="AGH95243.1"/>
    <property type="molecule type" value="Genomic_DNA"/>
</dbReference>
<evidence type="ECO:0000313" key="12">
    <source>
        <dbReference type="EMBL" id="AGH95243.1"/>
    </source>
</evidence>
<feature type="site" description="Electron transfer via tryptophanyl radical" evidence="9">
    <location>
        <position position="381"/>
    </location>
</feature>
<dbReference type="GO" id="GO:0071949">
    <property type="term" value="F:FAD binding"/>
    <property type="evidence" value="ECO:0007669"/>
    <property type="project" value="TreeGrafter"/>
</dbReference>
<organism evidence="12 13">
    <name type="scientific">Pseudobdellovibrio exovorus JSS</name>
    <dbReference type="NCBI Taxonomy" id="1184267"/>
    <lineage>
        <taxon>Bacteria</taxon>
        <taxon>Pseudomonadati</taxon>
        <taxon>Bdellovibrionota</taxon>
        <taxon>Bdellovibrionia</taxon>
        <taxon>Bdellovibrionales</taxon>
        <taxon>Pseudobdellovibrionaceae</taxon>
        <taxon>Pseudobdellovibrio</taxon>
    </lineage>
</organism>
<dbReference type="STRING" id="1184267.A11Q_1027"/>
<dbReference type="InterPro" id="IPR002081">
    <property type="entry name" value="Cryptochrome/DNA_photolyase_1"/>
</dbReference>
<dbReference type="InterPro" id="IPR036155">
    <property type="entry name" value="Crypto/Photolyase_N_sf"/>
</dbReference>
<dbReference type="eggNOG" id="COG0415">
    <property type="taxonomic scope" value="Bacteria"/>
</dbReference>
<comment type="cofactor">
    <cofactor evidence="1">
        <name>(6R)-5,10-methylene-5,6,7,8-tetrahydrofolate</name>
        <dbReference type="ChEBI" id="CHEBI:15636"/>
    </cofactor>
</comment>
<name>M4V7P9_9BACT</name>
<dbReference type="PANTHER" id="PTHR11455:SF9">
    <property type="entry name" value="CRYPTOCHROME CIRCADIAN CLOCK 5 ISOFORM X1"/>
    <property type="match status" value="1"/>
</dbReference>
<dbReference type="PROSITE" id="PS51645">
    <property type="entry name" value="PHR_CRY_ALPHA_BETA"/>
    <property type="match status" value="1"/>
</dbReference>
<dbReference type="HOGENOM" id="CLU_010348_2_2_7"/>
<gene>
    <name evidence="12" type="ORF">A11Q_1027</name>
</gene>
<dbReference type="InterPro" id="IPR018394">
    <property type="entry name" value="DNA_photolyase_1_CS_C"/>
</dbReference>
<evidence type="ECO:0000313" key="13">
    <source>
        <dbReference type="Proteomes" id="UP000012040"/>
    </source>
</evidence>
<dbReference type="GO" id="GO:0003677">
    <property type="term" value="F:DNA binding"/>
    <property type="evidence" value="ECO:0007669"/>
    <property type="project" value="TreeGrafter"/>
</dbReference>
<keyword evidence="6 10" id="KW-0157">Chromophore</keyword>
<dbReference type="GO" id="GO:0009416">
    <property type="term" value="P:response to light stimulus"/>
    <property type="evidence" value="ECO:0007669"/>
    <property type="project" value="TreeGrafter"/>
</dbReference>
<feature type="binding site" evidence="8">
    <location>
        <begin position="297"/>
        <end position="304"/>
    </location>
    <ligand>
        <name>FAD</name>
        <dbReference type="ChEBI" id="CHEBI:57692"/>
    </ligand>
</feature>
<dbReference type="RefSeq" id="WP_015469733.1">
    <property type="nucleotide sequence ID" value="NC_020813.1"/>
</dbReference>
<evidence type="ECO:0000256" key="3">
    <source>
        <dbReference type="ARBA" id="ARBA00014046"/>
    </source>
</evidence>
<comment type="similarity">
    <text evidence="10">Belongs to the DNA photolyase family.</text>
</comment>
<dbReference type="InterPro" id="IPR036134">
    <property type="entry name" value="Crypto/Photolyase_FAD-like_sf"/>
</dbReference>
<dbReference type="Gene3D" id="3.40.50.620">
    <property type="entry name" value="HUPs"/>
    <property type="match status" value="1"/>
</dbReference>
<evidence type="ECO:0000256" key="8">
    <source>
        <dbReference type="PIRSR" id="PIRSR602081-1"/>
    </source>
</evidence>
<dbReference type="SUPFAM" id="SSF48173">
    <property type="entry name" value="Cryptochrome/photolyase FAD-binding domain"/>
    <property type="match status" value="1"/>
</dbReference>
<evidence type="ECO:0000256" key="10">
    <source>
        <dbReference type="RuleBase" id="RU004182"/>
    </source>
</evidence>
<evidence type="ECO:0000256" key="5">
    <source>
        <dbReference type="ARBA" id="ARBA00022827"/>
    </source>
</evidence>
<evidence type="ECO:0000256" key="9">
    <source>
        <dbReference type="PIRSR" id="PIRSR602081-2"/>
    </source>
</evidence>
<feature type="domain" description="Photolyase/cryptochrome alpha/beta" evidence="11">
    <location>
        <begin position="6"/>
        <end position="142"/>
    </location>
</feature>
<dbReference type="GO" id="GO:0000719">
    <property type="term" value="P:photoreactive repair"/>
    <property type="evidence" value="ECO:0007669"/>
    <property type="project" value="UniProtKB-ARBA"/>
</dbReference>
<comment type="catalytic activity">
    <reaction evidence="7">
        <text>cyclobutadipyrimidine (in DNA) = 2 pyrimidine residues (in DNA).</text>
        <dbReference type="EC" id="4.1.99.3"/>
    </reaction>
</comment>
<reference evidence="12 13" key="1">
    <citation type="journal article" date="2013" name="ISME J.">
        <title>By their genes ye shall know them: genomic signatures of predatory bacteria.</title>
        <authorList>
            <person name="Pasternak Z."/>
            <person name="Pietrokovski S."/>
            <person name="Rotem O."/>
            <person name="Gophna U."/>
            <person name="Lurie-Weinberger M.N."/>
            <person name="Jurkevitch E."/>
        </authorList>
    </citation>
    <scope>NUCLEOTIDE SEQUENCE [LARGE SCALE GENOMIC DNA]</scope>
    <source>
        <strain evidence="12 13">JSS</strain>
    </source>
</reference>
<dbReference type="PATRIC" id="fig|1184267.3.peg.1041"/>
<dbReference type="AlphaFoldDB" id="M4V7P9"/>
<dbReference type="Pfam" id="PF00875">
    <property type="entry name" value="DNA_photolyase"/>
    <property type="match status" value="1"/>
</dbReference>
<evidence type="ECO:0000256" key="6">
    <source>
        <dbReference type="ARBA" id="ARBA00022991"/>
    </source>
</evidence>
<feature type="site" description="Electron transfer via tryptophanyl radical" evidence="9">
    <location>
        <position position="328"/>
    </location>
</feature>
<proteinExistence type="inferred from homology"/>
<sequence>MMVNKRYGIHWFRRDLRIAGNESLRYNWSQHAGRVLGLFCFDSEFLKRADFSHNRFAFFLKTLRQLQSEMRQQGGDLLVVDAAPSKAFPQILNELKRSDYGLPSLVSWGRDYEPFARARDQQIENILQSFQVNHHTERDHLLMEPHEILKDDGGFYQVYSPYFKRWYASVLAEKGQRRIQAQKVSEGYAQRLIQGDLKNIFQTSWKDFKGLSFLDQLEHFESENKKSVTIAIPEAGFLTAYRRLQEFKNRVGDYTAQRDLPFLDGTSQLSLYQKNGSLVSSQILQTVGFRDQQFVKEIAWREFYYSILWHRPDVEASAFLPQYKNIKWQNDASWFQRWCEGTTGFPIVDAGMRQLNTTGWMHNRVRMIVASFLVKDLLIDWRWGENYFMKMLLDGDLAPNNGGWQWAASTGCDPQPYFRIFNPWLQAAKFDPDAEYIKQYVPELRDLPAKIIHAPDAERGIAGYPEPIVDHAVQKTKALQLFALSE</sequence>
<dbReference type="Gene3D" id="1.25.40.80">
    <property type="match status" value="1"/>
</dbReference>
<feature type="binding site" evidence="8">
    <location>
        <begin position="394"/>
        <end position="396"/>
    </location>
    <ligand>
        <name>FAD</name>
        <dbReference type="ChEBI" id="CHEBI:57692"/>
    </ligand>
</feature>
<keyword evidence="4 8" id="KW-0285">Flavoprotein</keyword>
<keyword evidence="5 8" id="KW-0274">FAD</keyword>
<dbReference type="SUPFAM" id="SSF52425">
    <property type="entry name" value="Cryptochrome/photolyase, N-terminal domain"/>
    <property type="match status" value="1"/>
</dbReference>
<dbReference type="PANTHER" id="PTHR11455">
    <property type="entry name" value="CRYPTOCHROME"/>
    <property type="match status" value="1"/>
</dbReference>
<dbReference type="OrthoDB" id="5288262at2"/>